<dbReference type="AlphaFoldDB" id="A0A016S5M3"/>
<gene>
    <name evidence="2" type="primary">Acey_s0291.g1578</name>
    <name evidence="2" type="ORF">Y032_0291g1578</name>
</gene>
<dbReference type="OrthoDB" id="10587745at2759"/>
<name>A0A016S5M3_9BILA</name>
<feature type="region of interest" description="Disordered" evidence="1">
    <location>
        <begin position="67"/>
        <end position="98"/>
    </location>
</feature>
<proteinExistence type="predicted"/>
<keyword evidence="3" id="KW-1185">Reference proteome</keyword>
<evidence type="ECO:0000313" key="2">
    <source>
        <dbReference type="EMBL" id="EYB85781.1"/>
    </source>
</evidence>
<comment type="caution">
    <text evidence="2">The sequence shown here is derived from an EMBL/GenBank/DDBJ whole genome shotgun (WGS) entry which is preliminary data.</text>
</comment>
<evidence type="ECO:0000313" key="3">
    <source>
        <dbReference type="Proteomes" id="UP000024635"/>
    </source>
</evidence>
<accession>A0A016S5M3</accession>
<reference evidence="3" key="1">
    <citation type="journal article" date="2015" name="Nat. Genet.">
        <title>The genome and transcriptome of the zoonotic hookworm Ancylostoma ceylanicum identify infection-specific gene families.</title>
        <authorList>
            <person name="Schwarz E.M."/>
            <person name="Hu Y."/>
            <person name="Antoshechkin I."/>
            <person name="Miller M.M."/>
            <person name="Sternberg P.W."/>
            <person name="Aroian R.V."/>
        </authorList>
    </citation>
    <scope>NUCLEOTIDE SEQUENCE</scope>
    <source>
        <strain evidence="3">HY135</strain>
    </source>
</reference>
<protein>
    <submittedName>
        <fullName evidence="2">Uncharacterized protein</fullName>
    </submittedName>
</protein>
<dbReference type="Proteomes" id="UP000024635">
    <property type="component" value="Unassembled WGS sequence"/>
</dbReference>
<dbReference type="EMBL" id="JARK01001627">
    <property type="protein sequence ID" value="EYB85781.1"/>
    <property type="molecule type" value="Genomic_DNA"/>
</dbReference>
<organism evidence="2 3">
    <name type="scientific">Ancylostoma ceylanicum</name>
    <dbReference type="NCBI Taxonomy" id="53326"/>
    <lineage>
        <taxon>Eukaryota</taxon>
        <taxon>Metazoa</taxon>
        <taxon>Ecdysozoa</taxon>
        <taxon>Nematoda</taxon>
        <taxon>Chromadorea</taxon>
        <taxon>Rhabditida</taxon>
        <taxon>Rhabditina</taxon>
        <taxon>Rhabditomorpha</taxon>
        <taxon>Strongyloidea</taxon>
        <taxon>Ancylostomatidae</taxon>
        <taxon>Ancylostomatinae</taxon>
        <taxon>Ancylostoma</taxon>
    </lineage>
</organism>
<evidence type="ECO:0000256" key="1">
    <source>
        <dbReference type="SAM" id="MobiDB-lite"/>
    </source>
</evidence>
<sequence length="98" mass="11528">MGSIHTTMDHFGRNDPYVPSKVIPKGRVTQYQVDWDDYKTELLRGMQLIRGHVREYADKYREMMKKSYDRRHNADASRLPTIGSRVFMKPPAEKGKNK</sequence>